<keyword evidence="3" id="KW-1185">Reference proteome</keyword>
<feature type="region of interest" description="Disordered" evidence="1">
    <location>
        <begin position="482"/>
        <end position="648"/>
    </location>
</feature>
<protein>
    <submittedName>
        <fullName evidence="2">Uncharacterized protein</fullName>
    </submittedName>
</protein>
<feature type="region of interest" description="Disordered" evidence="1">
    <location>
        <begin position="381"/>
        <end position="434"/>
    </location>
</feature>
<dbReference type="AlphaFoldDB" id="A0A2J6STX0"/>
<proteinExistence type="predicted"/>
<evidence type="ECO:0000256" key="1">
    <source>
        <dbReference type="SAM" id="MobiDB-lite"/>
    </source>
</evidence>
<sequence>MFKQKSKWAGLGMGAKGRDGNGTSAPIPVSEDAQAKNTRDAGPGLLMEFAPQSRDRSLLPQRPSTSAGPASSFTKRKNAEKRETKDDLHFNPLAAHGKGTTFYNFPLPGALPTPTTTPRSSPPPPREAELARPSTPDSMEIAPGKIEPSPTEIGMALGSPAHPPTMYQSDPADAYHEYMRNNSPGHTDGDSVDGWVNSPPIPKRKPSKWKTLGGLFGGKKNTQAFYQLQPEPPQPPPAPPVEQYVHFDEPQSDKSSMYRGRTKSERKSKKNKPDMKRANTAPLNFELANPNQYQHQPPEITLDGERLGDSGSAHTTHSGGLLDIDIPTIQMERYSIMFSGVLQKSGSTTTSSLLARRQATLDKLKTVNEAIASKEQELLATMKQQRSRRASSPQAKSPAFSLFPSTPSRVREPSPSPYRANLQRSNTSPAMLSPARPSFAPGPENDAHAQILAAATEVAAREDTEKRMRRAEVRIPNLRRREPMPEPEAEPVKEQVKKPVRYEIMDSPTIVSPNPKWSTEESHLTLDSPTDEEGEVEEAYDPAPLPMKPVLPEPNWQMITPAHGHVATSSASGSTTSRSDHSTSTSASSIMTSPSVASPQPSKTILSPPSGRPRAATTGAPPNTGRMRSATTSSTSQIPRRGPNHQTAYADEDEELRLKTAADVSIARQISVSRSQRQLLVPIKSALKQPKNPNLTIEPRNFPVSASGIDIIGVGRVASPLGAVAVAAQEERERGGSPFADRGERGRMAREKKPAERLVEGVKPATPTLVVVGNSLDQKEKLWQGATQQHLAHSTPVEPAERRRGNDNGHLHLSNTGEIKVGLAVEAAQAKELQNRKSERVVVEIISAASN</sequence>
<dbReference type="GeneID" id="36595415"/>
<feature type="region of interest" description="Disordered" evidence="1">
    <location>
        <begin position="1"/>
        <end position="319"/>
    </location>
</feature>
<dbReference type="Proteomes" id="UP000235371">
    <property type="component" value="Unassembled WGS sequence"/>
</dbReference>
<feature type="compositionally biased region" description="Basic residues" evidence="1">
    <location>
        <begin position="260"/>
        <end position="270"/>
    </location>
</feature>
<name>A0A2J6STX0_9HELO</name>
<dbReference type="InParanoid" id="A0A2J6STX0"/>
<reference evidence="2 3" key="1">
    <citation type="submission" date="2016-04" db="EMBL/GenBank/DDBJ databases">
        <title>A degradative enzymes factory behind the ericoid mycorrhizal symbiosis.</title>
        <authorList>
            <consortium name="DOE Joint Genome Institute"/>
            <person name="Martino E."/>
            <person name="Morin E."/>
            <person name="Grelet G."/>
            <person name="Kuo A."/>
            <person name="Kohler A."/>
            <person name="Daghino S."/>
            <person name="Barry K."/>
            <person name="Choi C."/>
            <person name="Cichocki N."/>
            <person name="Clum A."/>
            <person name="Copeland A."/>
            <person name="Hainaut M."/>
            <person name="Haridas S."/>
            <person name="Labutti K."/>
            <person name="Lindquist E."/>
            <person name="Lipzen A."/>
            <person name="Khouja H.-R."/>
            <person name="Murat C."/>
            <person name="Ohm R."/>
            <person name="Olson A."/>
            <person name="Spatafora J."/>
            <person name="Veneault-Fourrey C."/>
            <person name="Henrissat B."/>
            <person name="Grigoriev I."/>
            <person name="Martin F."/>
            <person name="Perotto S."/>
        </authorList>
    </citation>
    <scope>NUCLEOTIDE SEQUENCE [LARGE SCALE GENOMIC DNA]</scope>
    <source>
        <strain evidence="2 3">E</strain>
    </source>
</reference>
<feature type="compositionally biased region" description="Low complexity" evidence="1">
    <location>
        <begin position="567"/>
        <end position="598"/>
    </location>
</feature>
<evidence type="ECO:0000313" key="2">
    <source>
        <dbReference type="EMBL" id="PMD54211.1"/>
    </source>
</evidence>
<feature type="compositionally biased region" description="Polar residues" evidence="1">
    <location>
        <begin position="629"/>
        <end position="638"/>
    </location>
</feature>
<feature type="region of interest" description="Disordered" evidence="1">
    <location>
        <begin position="732"/>
        <end position="755"/>
    </location>
</feature>
<feature type="compositionally biased region" description="Pro residues" evidence="1">
    <location>
        <begin position="230"/>
        <end position="240"/>
    </location>
</feature>
<feature type="compositionally biased region" description="Acidic residues" evidence="1">
    <location>
        <begin position="529"/>
        <end position="540"/>
    </location>
</feature>
<dbReference type="OrthoDB" id="5404004at2759"/>
<organism evidence="2 3">
    <name type="scientific">Hyaloscypha bicolor E</name>
    <dbReference type="NCBI Taxonomy" id="1095630"/>
    <lineage>
        <taxon>Eukaryota</taxon>
        <taxon>Fungi</taxon>
        <taxon>Dikarya</taxon>
        <taxon>Ascomycota</taxon>
        <taxon>Pezizomycotina</taxon>
        <taxon>Leotiomycetes</taxon>
        <taxon>Helotiales</taxon>
        <taxon>Hyaloscyphaceae</taxon>
        <taxon>Hyaloscypha</taxon>
        <taxon>Hyaloscypha bicolor</taxon>
    </lineage>
</organism>
<evidence type="ECO:0000313" key="3">
    <source>
        <dbReference type="Proteomes" id="UP000235371"/>
    </source>
</evidence>
<feature type="compositionally biased region" description="Basic and acidic residues" evidence="1">
    <location>
        <begin position="482"/>
        <end position="504"/>
    </location>
</feature>
<gene>
    <name evidence="2" type="ORF">K444DRAFT_667812</name>
</gene>
<dbReference type="STRING" id="1095630.A0A2J6STX0"/>
<feature type="compositionally biased region" description="Basic and acidic residues" evidence="1">
    <location>
        <begin position="80"/>
        <end position="89"/>
    </location>
</feature>
<feature type="compositionally biased region" description="Pro residues" evidence="1">
    <location>
        <begin position="543"/>
        <end position="552"/>
    </location>
</feature>
<feature type="compositionally biased region" description="Polar residues" evidence="1">
    <location>
        <begin position="62"/>
        <end position="73"/>
    </location>
</feature>
<dbReference type="RefSeq" id="XP_024731115.1">
    <property type="nucleotide sequence ID" value="XM_024887339.1"/>
</dbReference>
<dbReference type="EMBL" id="KZ613866">
    <property type="protein sequence ID" value="PMD54211.1"/>
    <property type="molecule type" value="Genomic_DNA"/>
</dbReference>
<accession>A0A2J6STX0</accession>